<organism evidence="8 9">
    <name type="scientific">Plastoroseomonas hellenica</name>
    <dbReference type="NCBI Taxonomy" id="2687306"/>
    <lineage>
        <taxon>Bacteria</taxon>
        <taxon>Pseudomonadati</taxon>
        <taxon>Pseudomonadota</taxon>
        <taxon>Alphaproteobacteria</taxon>
        <taxon>Acetobacterales</taxon>
        <taxon>Acetobacteraceae</taxon>
        <taxon>Plastoroseomonas</taxon>
    </lineage>
</organism>
<comment type="similarity">
    <text evidence="2 7">Belongs to the FPP/GGPP synthase family.</text>
</comment>
<accession>A0ABS5EXU0</accession>
<evidence type="ECO:0000256" key="7">
    <source>
        <dbReference type="RuleBase" id="RU004466"/>
    </source>
</evidence>
<dbReference type="CDD" id="cd00685">
    <property type="entry name" value="Trans_IPPS_HT"/>
    <property type="match status" value="1"/>
</dbReference>
<proteinExistence type="inferred from homology"/>
<evidence type="ECO:0000313" key="9">
    <source>
        <dbReference type="Proteomes" id="UP001196870"/>
    </source>
</evidence>
<reference evidence="9" key="1">
    <citation type="journal article" date="2021" name="Syst. Appl. Microbiol.">
        <title>Roseomonas hellenica sp. nov., isolated from roots of wild-growing Alkanna tinctoria.</title>
        <authorList>
            <person name="Rat A."/>
            <person name="Naranjo H.D."/>
            <person name="Lebbe L."/>
            <person name="Cnockaert M."/>
            <person name="Krigas N."/>
            <person name="Grigoriadou K."/>
            <person name="Maloupa E."/>
            <person name="Willems A."/>
        </authorList>
    </citation>
    <scope>NUCLEOTIDE SEQUENCE [LARGE SCALE GENOMIC DNA]</scope>
    <source>
        <strain evidence="9">LMG 31523</strain>
    </source>
</reference>
<dbReference type="RefSeq" id="WP_211852402.1">
    <property type="nucleotide sequence ID" value="NZ_JAAGBB010000010.1"/>
</dbReference>
<gene>
    <name evidence="8" type="ORF">GXW71_10295</name>
</gene>
<protein>
    <submittedName>
        <fullName evidence="8">Polyprenyl synthetase family protein</fullName>
    </submittedName>
</protein>
<dbReference type="PROSITE" id="PS00723">
    <property type="entry name" value="POLYPRENYL_SYNTHASE_1"/>
    <property type="match status" value="1"/>
</dbReference>
<dbReference type="EMBL" id="JAAGBB010000010">
    <property type="protein sequence ID" value="MBR0664740.1"/>
    <property type="molecule type" value="Genomic_DNA"/>
</dbReference>
<dbReference type="SFLD" id="SFLDS00005">
    <property type="entry name" value="Isoprenoid_Synthase_Type_I"/>
    <property type="match status" value="1"/>
</dbReference>
<name>A0ABS5EXU0_9PROT</name>
<dbReference type="SUPFAM" id="SSF48576">
    <property type="entry name" value="Terpenoid synthases"/>
    <property type="match status" value="1"/>
</dbReference>
<evidence type="ECO:0000256" key="5">
    <source>
        <dbReference type="ARBA" id="ARBA00022842"/>
    </source>
</evidence>
<keyword evidence="9" id="KW-1185">Reference proteome</keyword>
<keyword evidence="4" id="KW-0479">Metal-binding</keyword>
<dbReference type="Gene3D" id="1.10.600.10">
    <property type="entry name" value="Farnesyl Diphosphate Synthase"/>
    <property type="match status" value="1"/>
</dbReference>
<keyword evidence="5" id="KW-0460">Magnesium</keyword>
<dbReference type="InterPro" id="IPR008949">
    <property type="entry name" value="Isoprenoid_synthase_dom_sf"/>
</dbReference>
<keyword evidence="6" id="KW-0414">Isoprene biosynthesis</keyword>
<comment type="cofactor">
    <cofactor evidence="1">
        <name>Mg(2+)</name>
        <dbReference type="ChEBI" id="CHEBI:18420"/>
    </cofactor>
</comment>
<dbReference type="Pfam" id="PF00348">
    <property type="entry name" value="polyprenyl_synt"/>
    <property type="match status" value="1"/>
</dbReference>
<dbReference type="PANTHER" id="PTHR43281:SF1">
    <property type="entry name" value="FARNESYL DIPHOSPHATE SYNTHASE"/>
    <property type="match status" value="1"/>
</dbReference>
<evidence type="ECO:0000256" key="4">
    <source>
        <dbReference type="ARBA" id="ARBA00022723"/>
    </source>
</evidence>
<evidence type="ECO:0000256" key="2">
    <source>
        <dbReference type="ARBA" id="ARBA00006706"/>
    </source>
</evidence>
<evidence type="ECO:0000256" key="1">
    <source>
        <dbReference type="ARBA" id="ARBA00001946"/>
    </source>
</evidence>
<evidence type="ECO:0000313" key="8">
    <source>
        <dbReference type="EMBL" id="MBR0664740.1"/>
    </source>
</evidence>
<keyword evidence="3 7" id="KW-0808">Transferase</keyword>
<sequence>MDGFALERDALSQLRSQVEDALEMLLPEPGATCSRLLDAMRYALLTPGKRIRPILALLTAQHLGCPSHRAMHAACALEMVHAASLVLDDLPCMDDADTRRGQPSLHRRFGQDIAVLTGVALLNEAYNVIAEAPGIGETARLRMIGLLARTVGPKGLVSGQVRDLGGLSGTDREAFSELHHEKTGVLFIAAVEMGALAADADEEPLEALRIFAQELGLAFQALDDLTDADELARGRSCANMLSALSLEDVRREAARRLDRAKGALRLGGPALIPICGYIDLLIARGAAP</sequence>
<dbReference type="InterPro" id="IPR033749">
    <property type="entry name" value="Polyprenyl_synt_CS"/>
</dbReference>
<dbReference type="PANTHER" id="PTHR43281">
    <property type="entry name" value="FARNESYL DIPHOSPHATE SYNTHASE"/>
    <property type="match status" value="1"/>
</dbReference>
<evidence type="ECO:0000256" key="6">
    <source>
        <dbReference type="ARBA" id="ARBA00023229"/>
    </source>
</evidence>
<dbReference type="InterPro" id="IPR000092">
    <property type="entry name" value="Polyprenyl_synt"/>
</dbReference>
<comment type="caution">
    <text evidence="8">The sequence shown here is derived from an EMBL/GenBank/DDBJ whole genome shotgun (WGS) entry which is preliminary data.</text>
</comment>
<evidence type="ECO:0000256" key="3">
    <source>
        <dbReference type="ARBA" id="ARBA00022679"/>
    </source>
</evidence>
<dbReference type="Proteomes" id="UP001196870">
    <property type="component" value="Unassembled WGS sequence"/>
</dbReference>